<dbReference type="RefSeq" id="WP_271426090.1">
    <property type="nucleotide sequence ID" value="NZ_JAQIPB010000001.1"/>
</dbReference>
<sequence length="392" mass="42610">MQYLAITHGELWLHGGPEGSVQIESPFARELLQREADSRRTTSWKHGEREDGPGMLSGPALWGRGGGSGPMAPARFLHVCQGDDARTLFYVLSVGRSVGLFRYHLDEQREVRLFHRSAVPVLGLAWVPQRRHVVLALGQPDGTAHLEVFDEDGGAKGAITSGDSLDSAPVLMPGSASTLVYQSCGVARHAQSGAMVALGHSAIHWLDYQAGQMDSLMDDPDWDYITPRISASGTVYAIRRPAEKPLQEQAGSALKDTLLMPVRLGKAVFGYLNFFSMIYGKEPLRSAGGPRAPQLDQDLGQLWLHGRMIELSKVKTDPQHAGNLVPASWELIAQEGRRAAPRVIARHVAHFDLSADGLLVYSNGFDIQAQPAEGGPVRRIGRQALVEGLLTV</sequence>
<keyword evidence="3" id="KW-1185">Reference proteome</keyword>
<reference evidence="2" key="1">
    <citation type="submission" date="2023-01" db="EMBL/GenBank/DDBJ databases">
        <title>Xenophilus mangrovi sp. nov., isolated from soil of Mangrove nature reserve.</title>
        <authorList>
            <person name="Xu S."/>
            <person name="Liu Z."/>
            <person name="Xu Y."/>
        </authorList>
    </citation>
    <scope>NUCLEOTIDE SEQUENCE</scope>
    <source>
        <strain evidence="2">YW8</strain>
    </source>
</reference>
<feature type="region of interest" description="Disordered" evidence="1">
    <location>
        <begin position="38"/>
        <end position="64"/>
    </location>
</feature>
<protein>
    <submittedName>
        <fullName evidence="2">Uncharacterized protein</fullName>
    </submittedName>
</protein>
<dbReference type="SUPFAM" id="SSF82171">
    <property type="entry name" value="DPP6 N-terminal domain-like"/>
    <property type="match status" value="1"/>
</dbReference>
<gene>
    <name evidence="2" type="ORF">PGB34_00405</name>
</gene>
<comment type="caution">
    <text evidence="2">The sequence shown here is derived from an EMBL/GenBank/DDBJ whole genome shotgun (WGS) entry which is preliminary data.</text>
</comment>
<accession>A0AAE3N2Z9</accession>
<evidence type="ECO:0000313" key="3">
    <source>
        <dbReference type="Proteomes" id="UP001212602"/>
    </source>
</evidence>
<proteinExistence type="predicted"/>
<dbReference type="Proteomes" id="UP001212602">
    <property type="component" value="Unassembled WGS sequence"/>
</dbReference>
<evidence type="ECO:0000313" key="2">
    <source>
        <dbReference type="EMBL" id="MDA7414810.1"/>
    </source>
</evidence>
<evidence type="ECO:0000256" key="1">
    <source>
        <dbReference type="SAM" id="MobiDB-lite"/>
    </source>
</evidence>
<dbReference type="AlphaFoldDB" id="A0AAE3N2Z9"/>
<dbReference type="EMBL" id="JAQIPB010000001">
    <property type="protein sequence ID" value="MDA7414810.1"/>
    <property type="molecule type" value="Genomic_DNA"/>
</dbReference>
<name>A0AAE3N2Z9_9BURK</name>
<organism evidence="2 3">
    <name type="scientific">Xenophilus arseniciresistens</name>
    <dbReference type="NCBI Taxonomy" id="1283306"/>
    <lineage>
        <taxon>Bacteria</taxon>
        <taxon>Pseudomonadati</taxon>
        <taxon>Pseudomonadota</taxon>
        <taxon>Betaproteobacteria</taxon>
        <taxon>Burkholderiales</taxon>
        <taxon>Comamonadaceae</taxon>
        <taxon>Xenophilus</taxon>
    </lineage>
</organism>
<feature type="compositionally biased region" description="Basic and acidic residues" evidence="1">
    <location>
        <begin position="38"/>
        <end position="52"/>
    </location>
</feature>